<dbReference type="AlphaFoldDB" id="A0A7W8LR68"/>
<evidence type="ECO:0000256" key="4">
    <source>
        <dbReference type="ARBA" id="ARBA00022723"/>
    </source>
</evidence>
<dbReference type="SUPFAM" id="SSF88723">
    <property type="entry name" value="PIN domain-like"/>
    <property type="match status" value="1"/>
</dbReference>
<dbReference type="InterPro" id="IPR050556">
    <property type="entry name" value="Type_II_TA_system_RNase"/>
</dbReference>
<dbReference type="InterPro" id="IPR029060">
    <property type="entry name" value="PIN-like_dom_sf"/>
</dbReference>
<keyword evidence="8" id="KW-0800">Toxin</keyword>
<keyword evidence="2 8" id="KW-1277">Toxin-antitoxin system</keyword>
<dbReference type="InterPro" id="IPR002716">
    <property type="entry name" value="PIN_dom"/>
</dbReference>
<evidence type="ECO:0000256" key="5">
    <source>
        <dbReference type="ARBA" id="ARBA00022801"/>
    </source>
</evidence>
<keyword evidence="5 8" id="KW-0378">Hydrolase</keyword>
<comment type="caution">
    <text evidence="10">The sequence shown here is derived from an EMBL/GenBank/DDBJ whole genome shotgun (WGS) entry which is preliminary data.</text>
</comment>
<evidence type="ECO:0000256" key="1">
    <source>
        <dbReference type="ARBA" id="ARBA00001946"/>
    </source>
</evidence>
<dbReference type="RefSeq" id="WP_184030947.1">
    <property type="nucleotide sequence ID" value="NZ_JACHFN010000013.1"/>
</dbReference>
<evidence type="ECO:0000256" key="3">
    <source>
        <dbReference type="ARBA" id="ARBA00022722"/>
    </source>
</evidence>
<dbReference type="Pfam" id="PF01850">
    <property type="entry name" value="PIN"/>
    <property type="match status" value="1"/>
</dbReference>
<feature type="binding site" evidence="8">
    <location>
        <position position="7"/>
    </location>
    <ligand>
        <name>Mg(2+)</name>
        <dbReference type="ChEBI" id="CHEBI:18420"/>
    </ligand>
</feature>
<dbReference type="GO" id="GO:0004540">
    <property type="term" value="F:RNA nuclease activity"/>
    <property type="evidence" value="ECO:0007669"/>
    <property type="project" value="InterPro"/>
</dbReference>
<evidence type="ECO:0000256" key="7">
    <source>
        <dbReference type="ARBA" id="ARBA00038093"/>
    </source>
</evidence>
<dbReference type="EMBL" id="JACHFN010000013">
    <property type="protein sequence ID" value="MBB5235593.1"/>
    <property type="molecule type" value="Genomic_DNA"/>
</dbReference>
<feature type="domain" description="PIN" evidence="9">
    <location>
        <begin position="5"/>
        <end position="125"/>
    </location>
</feature>
<comment type="similarity">
    <text evidence="7 8">Belongs to the PINc/VapC protein family.</text>
</comment>
<name>A0A7W8LR68_9DEIO</name>
<feature type="binding site" evidence="8">
    <location>
        <position position="99"/>
    </location>
    <ligand>
        <name>Mg(2+)</name>
        <dbReference type="ChEBI" id="CHEBI:18420"/>
    </ligand>
</feature>
<keyword evidence="10" id="KW-0255">Endonuclease</keyword>
<dbReference type="GO" id="GO:0016787">
    <property type="term" value="F:hydrolase activity"/>
    <property type="evidence" value="ECO:0007669"/>
    <property type="project" value="UniProtKB-KW"/>
</dbReference>
<evidence type="ECO:0000313" key="10">
    <source>
        <dbReference type="EMBL" id="MBB5235593.1"/>
    </source>
</evidence>
<comment type="function">
    <text evidence="8">Toxic component of a toxin-antitoxin (TA) system. An RNase.</text>
</comment>
<comment type="cofactor">
    <cofactor evidence="1 8">
        <name>Mg(2+)</name>
        <dbReference type="ChEBI" id="CHEBI:18420"/>
    </cofactor>
</comment>
<protein>
    <recommendedName>
        <fullName evidence="8">Ribonuclease VapC</fullName>
        <shortName evidence="8">RNase VapC</shortName>
        <ecNumber evidence="8">3.1.-.-</ecNumber>
    </recommendedName>
    <alternativeName>
        <fullName evidence="8">Toxin VapC</fullName>
    </alternativeName>
</protein>
<gene>
    <name evidence="8" type="primary">vapC</name>
    <name evidence="10" type="ORF">HNQ09_003050</name>
</gene>
<dbReference type="InterPro" id="IPR022907">
    <property type="entry name" value="VapC_family"/>
</dbReference>
<organism evidence="10 11">
    <name type="scientific">Deinococcus budaensis</name>
    <dbReference type="NCBI Taxonomy" id="1665626"/>
    <lineage>
        <taxon>Bacteria</taxon>
        <taxon>Thermotogati</taxon>
        <taxon>Deinococcota</taxon>
        <taxon>Deinococci</taxon>
        <taxon>Deinococcales</taxon>
        <taxon>Deinococcaceae</taxon>
        <taxon>Deinococcus</taxon>
    </lineage>
</organism>
<keyword evidence="4 8" id="KW-0479">Metal-binding</keyword>
<keyword evidence="6 8" id="KW-0460">Magnesium</keyword>
<evidence type="ECO:0000259" key="9">
    <source>
        <dbReference type="Pfam" id="PF01850"/>
    </source>
</evidence>
<dbReference type="Gene3D" id="3.40.50.1010">
    <property type="entry name" value="5'-nuclease"/>
    <property type="match status" value="1"/>
</dbReference>
<keyword evidence="11" id="KW-1185">Reference proteome</keyword>
<dbReference type="HAMAP" id="MF_00265">
    <property type="entry name" value="VapC_Nob1"/>
    <property type="match status" value="1"/>
</dbReference>
<dbReference type="GO" id="GO:0000287">
    <property type="term" value="F:magnesium ion binding"/>
    <property type="evidence" value="ECO:0007669"/>
    <property type="project" value="UniProtKB-UniRule"/>
</dbReference>
<reference evidence="10 11" key="1">
    <citation type="submission" date="2020-08" db="EMBL/GenBank/DDBJ databases">
        <title>Genomic Encyclopedia of Type Strains, Phase IV (KMG-IV): sequencing the most valuable type-strain genomes for metagenomic binning, comparative biology and taxonomic classification.</title>
        <authorList>
            <person name="Goeker M."/>
        </authorList>
    </citation>
    <scope>NUCLEOTIDE SEQUENCE [LARGE SCALE GENOMIC DNA]</scope>
    <source>
        <strain evidence="10 11">DSM 101791</strain>
    </source>
</reference>
<accession>A0A7W8LR68</accession>
<dbReference type="PANTHER" id="PTHR33653">
    <property type="entry name" value="RIBONUCLEASE VAPC2"/>
    <property type="match status" value="1"/>
</dbReference>
<evidence type="ECO:0000256" key="8">
    <source>
        <dbReference type="HAMAP-Rule" id="MF_00265"/>
    </source>
</evidence>
<dbReference type="Proteomes" id="UP000525389">
    <property type="component" value="Unassembled WGS sequence"/>
</dbReference>
<evidence type="ECO:0000313" key="11">
    <source>
        <dbReference type="Proteomes" id="UP000525389"/>
    </source>
</evidence>
<dbReference type="PANTHER" id="PTHR33653:SF1">
    <property type="entry name" value="RIBONUCLEASE VAPC2"/>
    <property type="match status" value="1"/>
</dbReference>
<proteinExistence type="inferred from homology"/>
<evidence type="ECO:0000256" key="6">
    <source>
        <dbReference type="ARBA" id="ARBA00022842"/>
    </source>
</evidence>
<sequence length="135" mass="15198">MTRFLLDTNVISDLFRGHAEVMAGFRRHAPQDLGISTLTVMEIEYGMERQPQARKKFGELWEGLQADLTLLPFEAPDARHTAQIRAALAAAGTPIGPFDLQLAGTARARRLTLITHNTAEFARVPDLKWQDWRTD</sequence>
<dbReference type="EC" id="3.1.-.-" evidence="8"/>
<dbReference type="GO" id="GO:0004519">
    <property type="term" value="F:endonuclease activity"/>
    <property type="evidence" value="ECO:0007669"/>
    <property type="project" value="UniProtKB-KW"/>
</dbReference>
<dbReference type="GO" id="GO:0090729">
    <property type="term" value="F:toxin activity"/>
    <property type="evidence" value="ECO:0007669"/>
    <property type="project" value="UniProtKB-KW"/>
</dbReference>
<evidence type="ECO:0000256" key="2">
    <source>
        <dbReference type="ARBA" id="ARBA00022649"/>
    </source>
</evidence>
<keyword evidence="3 8" id="KW-0540">Nuclease</keyword>